<evidence type="ECO:0000313" key="4">
    <source>
        <dbReference type="EMBL" id="KAA8497654.1"/>
    </source>
</evidence>
<evidence type="ECO:0000259" key="3">
    <source>
        <dbReference type="Pfam" id="PF05030"/>
    </source>
</evidence>
<dbReference type="OMA" id="QFDQCEA"/>
<comment type="caution">
    <text evidence="4">The sequence shown here is derived from an EMBL/GenBank/DDBJ whole genome shotgun (WGS) entry which is preliminary data.</text>
</comment>
<evidence type="ECO:0000256" key="2">
    <source>
        <dbReference type="SAM" id="MobiDB-lite"/>
    </source>
</evidence>
<comment type="similarity">
    <text evidence="1">Belongs to the SS18 family.</text>
</comment>
<feature type="region of interest" description="Disordered" evidence="2">
    <location>
        <begin position="54"/>
        <end position="80"/>
    </location>
</feature>
<dbReference type="OrthoDB" id="10265171at2759"/>
<organism evidence="4 5">
    <name type="scientific">Porphyridium purpureum</name>
    <name type="common">Red alga</name>
    <name type="synonym">Porphyridium cruentum</name>
    <dbReference type="NCBI Taxonomy" id="35688"/>
    <lineage>
        <taxon>Eukaryota</taxon>
        <taxon>Rhodophyta</taxon>
        <taxon>Bangiophyceae</taxon>
        <taxon>Porphyridiales</taxon>
        <taxon>Porphyridiaceae</taxon>
        <taxon>Porphyridium</taxon>
    </lineage>
</organism>
<dbReference type="Proteomes" id="UP000324585">
    <property type="component" value="Unassembled WGS sequence"/>
</dbReference>
<name>A0A5J4Z406_PORPP</name>
<dbReference type="Pfam" id="PF05030">
    <property type="entry name" value="SSXT"/>
    <property type="match status" value="1"/>
</dbReference>
<accession>A0A5J4Z406</accession>
<feature type="domain" description="SS18 N-terminal" evidence="3">
    <location>
        <begin position="6"/>
        <end position="61"/>
    </location>
</feature>
<keyword evidence="5" id="KW-1185">Reference proteome</keyword>
<protein>
    <submittedName>
        <fullName evidence="4">GRF1-interacting factor 1</fullName>
    </submittedName>
</protein>
<evidence type="ECO:0000256" key="1">
    <source>
        <dbReference type="ARBA" id="ARBA00007945"/>
    </source>
</evidence>
<dbReference type="EMBL" id="VRMN01000001">
    <property type="protein sequence ID" value="KAA8497654.1"/>
    <property type="molecule type" value="Genomic_DNA"/>
</dbReference>
<reference evidence="5" key="1">
    <citation type="journal article" date="2019" name="Nat. Commun.">
        <title>Expansion of phycobilisome linker gene families in mesophilic red algae.</title>
        <authorList>
            <person name="Lee J."/>
            <person name="Kim D."/>
            <person name="Bhattacharya D."/>
            <person name="Yoon H.S."/>
        </authorList>
    </citation>
    <scope>NUCLEOTIDE SEQUENCE [LARGE SCALE GENOMIC DNA]</scope>
    <source>
        <strain evidence="5">CCMP 1328</strain>
    </source>
</reference>
<gene>
    <name evidence="4" type="ORF">FVE85_5239</name>
</gene>
<sequence length="80" mass="8616">MDSALVTTEDIQELLDENQRLLLAVIEAQSAGRSEEASAIQGRLQSNLVKLASLADQQQSPPSSAPKPTPLPAQQHAQRK</sequence>
<proteinExistence type="inferred from homology"/>
<dbReference type="AlphaFoldDB" id="A0A5J4Z406"/>
<dbReference type="InterPro" id="IPR007726">
    <property type="entry name" value="SS18_N"/>
</dbReference>
<evidence type="ECO:0000313" key="5">
    <source>
        <dbReference type="Proteomes" id="UP000324585"/>
    </source>
</evidence>